<name>A0A411JIB2_9VIRU</name>
<dbReference type="EMBL" id="MZ221807">
    <property type="protein sequence ID" value="QYL35534.1"/>
    <property type="molecule type" value="Genomic_RNA"/>
</dbReference>
<protein>
    <submittedName>
        <fullName evidence="1">Coat protein</fullName>
    </submittedName>
</protein>
<evidence type="ECO:0000313" key="3">
    <source>
        <dbReference type="EMBL" id="QYL35534.1"/>
    </source>
</evidence>
<reference evidence="2" key="2">
    <citation type="submission" date="2021-05" db="EMBL/GenBank/DDBJ databases">
        <title>Occurrence, distribution, and genetic diversity of alfalfa viruses in Medicago sativa L. in China.</title>
        <authorList>
            <person name="Guo Z.-P."/>
            <person name="Zhang T.-T."/>
            <person name="Niu J.-P."/>
            <person name="Chen Z."/>
            <person name="Cui X.-W."/>
            <person name="Mao Y."/>
            <person name="Hassan M.U."/>
            <person name="Kareem H.A."/>
            <person name="Gao S.-H."/>
            <person name="Xu N."/>
            <person name="Sui X."/>
            <person name="Roy M."/>
            <person name="Cui J."/>
            <person name="Wang Q.-Z."/>
        </authorList>
    </citation>
    <scope>NUCLEOTIDE SEQUENCE</scope>
    <source>
        <strain evidence="2">MsAPV2/China_Jiuquan/G</strain>
        <strain evidence="3">MsAPV2/China_Yangling/S</strain>
    </source>
</reference>
<dbReference type="EMBL" id="MZ221805">
    <property type="protein sequence ID" value="QYL35532.1"/>
    <property type="molecule type" value="Genomic_RNA"/>
</dbReference>
<dbReference type="EMBL" id="MK292289">
    <property type="protein sequence ID" value="QBC36015.1"/>
    <property type="molecule type" value="Genomic_RNA"/>
</dbReference>
<keyword evidence="1" id="KW-0946">Virion</keyword>
<evidence type="ECO:0000313" key="1">
    <source>
        <dbReference type="EMBL" id="QBC36015.1"/>
    </source>
</evidence>
<sequence>MDKSKKYLSDAKEIIKANGLEEKFLAAAGLSSMDELDPKNFAEFEAPAPPQVMKPSIAAAPITQKPLSKQVADASTGFNPESASDMLRPFIGLKINYKARKTVSTYAPSSLMMDYILHQVNNLLVDNFYFRRACPDYHPYILRLYYGVLFWIQCMRAMNHARLLHAEASQCLSTFLDAFPADSLPISSPLLDLFKTLCCSQPEIPTFGVVSPTLPFYPGPEARSAFMLADATSHVLPNIPGIFALIENLRTCLNPGDGQQPNLPAKGKHIPVTSTAAAATVFGHHQFPILANRSNAEKWSLCSSGLQYPCEADRRLHENFSERLDNFEFPVTAEDDDLRFYSDFLHITNSLAWFAQVRDVAANEAAFFNGSGTLADCPPFGIAANQITAGYLAPIIQVAAPTRSADPASLFPFAIKLETASRALPELAEAMAALAQTNVNIYPTHPYYNHIGAESRRGPFWNLAPVESSITDHSSYLSLREVVRGLMKPKG</sequence>
<accession>A0A411JIB2</accession>
<organism evidence="1">
    <name type="scientific">Medicago sativa alphapartitivirus 2</name>
    <dbReference type="NCBI Taxonomy" id="2518124"/>
    <lineage>
        <taxon>Viruses</taxon>
        <taxon>Riboviria</taxon>
        <taxon>Orthornavirae</taxon>
        <taxon>Pisuviricota</taxon>
        <taxon>Duplopiviricetes</taxon>
        <taxon>Durnavirales</taxon>
        <taxon>Partitiviridae</taxon>
        <taxon>Alphapartitivirus</taxon>
    </lineage>
</organism>
<evidence type="ECO:0000313" key="2">
    <source>
        <dbReference type="EMBL" id="QYL35532.1"/>
    </source>
</evidence>
<dbReference type="GO" id="GO:0019028">
    <property type="term" value="C:viral capsid"/>
    <property type="evidence" value="ECO:0007669"/>
    <property type="project" value="UniProtKB-KW"/>
</dbReference>
<reference evidence="1" key="1">
    <citation type="submission" date="2018-12" db="EMBL/GenBank/DDBJ databases">
        <title>Redefining the medicago sativa alphapartitivirus genome sequences.</title>
        <authorList>
            <person name="Bejerman N."/>
            <person name="Debat H."/>
            <person name="Trucco V."/>
            <person name="de Breuil S."/>
            <person name="Lenardon S."/>
            <person name="Giolitti F."/>
        </authorList>
    </citation>
    <scope>NUCLEOTIDE SEQUENCE</scope>
    <source>
        <strain evidence="1">Manfredi</strain>
    </source>
</reference>
<proteinExistence type="predicted"/>
<keyword evidence="1" id="KW-0167">Capsid protein</keyword>